<dbReference type="OrthoDB" id="7159357at2"/>
<feature type="domain" description="Zinc finger/thioredoxin putative" evidence="3">
    <location>
        <begin position="1"/>
        <end position="35"/>
    </location>
</feature>
<comment type="caution">
    <text evidence="4">The sequence shown here is derived from an EMBL/GenBank/DDBJ whole genome shotgun (WGS) entry which is preliminary data.</text>
</comment>
<keyword evidence="5" id="KW-1185">Reference proteome</keyword>
<evidence type="ECO:0000313" key="5">
    <source>
        <dbReference type="Proteomes" id="UP000283458"/>
    </source>
</evidence>
<accession>A0A418VSJ4</accession>
<name>A0A418VSJ4_9PROT</name>
<gene>
    <name evidence="4" type="ORF">D3877_21615</name>
</gene>
<feature type="transmembrane region" description="Helical" evidence="2">
    <location>
        <begin position="89"/>
        <end position="110"/>
    </location>
</feature>
<keyword evidence="2" id="KW-1133">Transmembrane helix</keyword>
<organism evidence="4 5">
    <name type="scientific">Azospirillum cavernae</name>
    <dbReference type="NCBI Taxonomy" id="2320860"/>
    <lineage>
        <taxon>Bacteria</taxon>
        <taxon>Pseudomonadati</taxon>
        <taxon>Pseudomonadota</taxon>
        <taxon>Alphaproteobacteria</taxon>
        <taxon>Rhodospirillales</taxon>
        <taxon>Azospirillaceae</taxon>
        <taxon>Azospirillum</taxon>
    </lineage>
</organism>
<sequence length="228" mass="24103">MIVSCPNCSTRYTLSESSVGANGRKVKCAKCGHIWWQRAVETDFFSADLSDAPTEIRPSHPVGRGAAKGGKGGAKAAGKKASARPDKRTIIGLVALVLVVAAIGGGAYVARDYVVHRWPPAALLYETLGMAVEAPGAGLQLQNVRSEQKVEGGATSLIVQGQIVNVSDVERMVPRLRAVSLGPDHKPLQSWLMDPSAERLQPGDFATFRHSQPDPGPVTEVTITLDGG</sequence>
<proteinExistence type="predicted"/>
<evidence type="ECO:0000259" key="3">
    <source>
        <dbReference type="Pfam" id="PF13717"/>
    </source>
</evidence>
<dbReference type="EMBL" id="QYUL01000003">
    <property type="protein sequence ID" value="RJF79379.1"/>
    <property type="molecule type" value="Genomic_DNA"/>
</dbReference>
<keyword evidence="2" id="KW-0812">Transmembrane</keyword>
<protein>
    <submittedName>
        <fullName evidence="4">DUF3426 domain-containing protein</fullName>
    </submittedName>
</protein>
<dbReference type="InterPro" id="IPR011723">
    <property type="entry name" value="Znf/thioredoxin_put"/>
</dbReference>
<dbReference type="RefSeq" id="WP_119832837.1">
    <property type="nucleotide sequence ID" value="NZ_QYUL01000003.1"/>
</dbReference>
<keyword evidence="2" id="KW-0472">Membrane</keyword>
<evidence type="ECO:0000313" key="4">
    <source>
        <dbReference type="EMBL" id="RJF79379.1"/>
    </source>
</evidence>
<reference evidence="4 5" key="1">
    <citation type="submission" date="2018-09" db="EMBL/GenBank/DDBJ databases">
        <authorList>
            <person name="Zhu H."/>
        </authorList>
    </citation>
    <scope>NUCLEOTIDE SEQUENCE [LARGE SCALE GENOMIC DNA]</scope>
    <source>
        <strain evidence="4 5">K2W22B-5</strain>
    </source>
</reference>
<feature type="compositionally biased region" description="Gly residues" evidence="1">
    <location>
        <begin position="66"/>
        <end position="75"/>
    </location>
</feature>
<dbReference type="Proteomes" id="UP000283458">
    <property type="component" value="Unassembled WGS sequence"/>
</dbReference>
<evidence type="ECO:0000256" key="1">
    <source>
        <dbReference type="SAM" id="MobiDB-lite"/>
    </source>
</evidence>
<evidence type="ECO:0000256" key="2">
    <source>
        <dbReference type="SAM" id="Phobius"/>
    </source>
</evidence>
<dbReference type="AlphaFoldDB" id="A0A418VSJ4"/>
<feature type="region of interest" description="Disordered" evidence="1">
    <location>
        <begin position="56"/>
        <end position="81"/>
    </location>
</feature>
<dbReference type="Pfam" id="PF13717">
    <property type="entry name" value="Zn_ribbon_4"/>
    <property type="match status" value="1"/>
</dbReference>
<dbReference type="NCBIfam" id="TIGR02098">
    <property type="entry name" value="MJ0042_CXXC"/>
    <property type="match status" value="1"/>
</dbReference>